<dbReference type="SUPFAM" id="SSF56281">
    <property type="entry name" value="Metallo-hydrolase/oxidoreductase"/>
    <property type="match status" value="1"/>
</dbReference>
<gene>
    <name evidence="2" type="ORF">QFZ56_007337</name>
</gene>
<dbReference type="Proteomes" id="UP001243364">
    <property type="component" value="Unassembled WGS sequence"/>
</dbReference>
<dbReference type="Pfam" id="PF00753">
    <property type="entry name" value="Lactamase_B"/>
    <property type="match status" value="1"/>
</dbReference>
<evidence type="ECO:0000313" key="2">
    <source>
        <dbReference type="EMBL" id="MDQ0688374.1"/>
    </source>
</evidence>
<proteinExistence type="predicted"/>
<comment type="caution">
    <text evidence="2">The sequence shown here is derived from an EMBL/GenBank/DDBJ whole genome shotgun (WGS) entry which is preliminary data.</text>
</comment>
<dbReference type="EMBL" id="JAUSYA010000001">
    <property type="protein sequence ID" value="MDQ0688374.1"/>
    <property type="molecule type" value="Genomic_DNA"/>
</dbReference>
<name>A0ABU0QCI5_STRAH</name>
<evidence type="ECO:0000259" key="1">
    <source>
        <dbReference type="Pfam" id="PF00753"/>
    </source>
</evidence>
<keyword evidence="3" id="KW-1185">Reference proteome</keyword>
<dbReference type="Gene3D" id="3.60.15.10">
    <property type="entry name" value="Ribonuclease Z/Hydroxyacylglutathione hydrolase-like"/>
    <property type="match status" value="1"/>
</dbReference>
<reference evidence="2 3" key="1">
    <citation type="submission" date="2023-07" db="EMBL/GenBank/DDBJ databases">
        <title>Comparative genomics of wheat-associated soil bacteria to identify genetic determinants of phenazine resistance.</title>
        <authorList>
            <person name="Mouncey N."/>
        </authorList>
    </citation>
    <scope>NUCLEOTIDE SEQUENCE [LARGE SCALE GENOMIC DNA]</scope>
    <source>
        <strain evidence="2 3">W4I19-2</strain>
    </source>
</reference>
<feature type="domain" description="Metallo-beta-lactamase" evidence="1">
    <location>
        <begin position="21"/>
        <end position="66"/>
    </location>
</feature>
<dbReference type="RefSeq" id="WP_373430433.1">
    <property type="nucleotide sequence ID" value="NZ_JAUSYA010000001.1"/>
</dbReference>
<organism evidence="2 3">
    <name type="scientific">Streptomyces achromogenes</name>
    <dbReference type="NCBI Taxonomy" id="67255"/>
    <lineage>
        <taxon>Bacteria</taxon>
        <taxon>Bacillati</taxon>
        <taxon>Actinomycetota</taxon>
        <taxon>Actinomycetes</taxon>
        <taxon>Kitasatosporales</taxon>
        <taxon>Streptomycetaceae</taxon>
        <taxon>Streptomyces</taxon>
    </lineage>
</organism>
<sequence length="97" mass="9934">MGSGKPRRRPIVATGSSVWAIVIDAQLNPVYADEAAAYARGLGKPLDRLIVTHAHPDHHNGAASFDAPVHVIANRSLFPATAPAGAAPDAAGRPAAP</sequence>
<protein>
    <submittedName>
        <fullName evidence="2">Glyoxylase-like metal-dependent hydrolase (Beta-lactamase superfamily II)</fullName>
    </submittedName>
</protein>
<dbReference type="InterPro" id="IPR001279">
    <property type="entry name" value="Metallo-B-lactamas"/>
</dbReference>
<evidence type="ECO:0000313" key="3">
    <source>
        <dbReference type="Proteomes" id="UP001243364"/>
    </source>
</evidence>
<dbReference type="InterPro" id="IPR036866">
    <property type="entry name" value="RibonucZ/Hydroxyglut_hydro"/>
</dbReference>
<accession>A0ABU0QCI5</accession>